<feature type="compositionally biased region" description="Low complexity" evidence="1">
    <location>
        <begin position="14"/>
        <end position="28"/>
    </location>
</feature>
<proteinExistence type="predicted"/>
<evidence type="ECO:0000313" key="3">
    <source>
        <dbReference type="Proteomes" id="UP001239522"/>
    </source>
</evidence>
<name>A0ABY9HVA2_9ACTN</name>
<evidence type="ECO:0000256" key="1">
    <source>
        <dbReference type="SAM" id="MobiDB-lite"/>
    </source>
</evidence>
<accession>A0ABY9HVA2</accession>
<evidence type="ECO:0008006" key="4">
    <source>
        <dbReference type="Google" id="ProtNLM"/>
    </source>
</evidence>
<keyword evidence="3" id="KW-1185">Reference proteome</keyword>
<protein>
    <recommendedName>
        <fullName evidence="4">Lipoprotein</fullName>
    </recommendedName>
</protein>
<organism evidence="2 3">
    <name type="scientific">Streptomyces castrisilvae</name>
    <dbReference type="NCBI Taxonomy" id="3033811"/>
    <lineage>
        <taxon>Bacteria</taxon>
        <taxon>Bacillati</taxon>
        <taxon>Actinomycetota</taxon>
        <taxon>Actinomycetes</taxon>
        <taxon>Kitasatosporales</taxon>
        <taxon>Streptomycetaceae</taxon>
        <taxon>Streptomyces</taxon>
    </lineage>
</organism>
<dbReference type="Proteomes" id="UP001239522">
    <property type="component" value="Chromosome"/>
</dbReference>
<gene>
    <name evidence="2" type="ORF">P8A18_27615</name>
</gene>
<reference evidence="2 3" key="1">
    <citation type="submission" date="2023-03" db="EMBL/GenBank/DDBJ databases">
        <title>Isolation and description of six Streptomyces strains from soil environments, able to metabolize different microbial glucans.</title>
        <authorList>
            <person name="Widen T."/>
            <person name="Larsbrink J."/>
        </authorList>
    </citation>
    <scope>NUCLEOTIDE SEQUENCE [LARGE SCALE GENOMIC DNA]</scope>
    <source>
        <strain evidence="2 3">Mut1</strain>
    </source>
</reference>
<sequence>MLVACVSGGGPGAGPSASASATASATGGAAPGPGPADTGVIDADPARLPGTRKEALGLIRRIIANPATFGPGVVERRPYESDPATWPVLGTDCVWQQKKPQAHVLATLSRYFEVPAAGGKGPLRLSAVVTVHRTRDDARWEMAESVEETMRCPTQQLSQGEFIGSMIASSLARGESQESAEDALFEAGQYQNEELGGGPYPYSWYLSQTLQFTVAVTGKGAKGWSDAEIDALTNQAHSAMLQDLETAVEKQS</sequence>
<dbReference type="EMBL" id="CP120997">
    <property type="protein sequence ID" value="WLQ38299.1"/>
    <property type="molecule type" value="Genomic_DNA"/>
</dbReference>
<feature type="region of interest" description="Disordered" evidence="1">
    <location>
        <begin position="7"/>
        <end position="47"/>
    </location>
</feature>
<evidence type="ECO:0000313" key="2">
    <source>
        <dbReference type="EMBL" id="WLQ38299.1"/>
    </source>
</evidence>